<feature type="domain" description="CRISPR type III-associated protein" evidence="2">
    <location>
        <begin position="11"/>
        <end position="279"/>
    </location>
</feature>
<evidence type="ECO:0000313" key="4">
    <source>
        <dbReference type="Proteomes" id="UP000075787"/>
    </source>
</evidence>
<dbReference type="PANTHER" id="PTHR36700">
    <property type="entry name" value="CRISPR SYSTEM CMR SUBUNIT CMR4"/>
    <property type="match status" value="1"/>
</dbReference>
<organism evidence="3 4">
    <name type="scientific">Tistrella mobilis</name>
    <dbReference type="NCBI Taxonomy" id="171437"/>
    <lineage>
        <taxon>Bacteria</taxon>
        <taxon>Pseudomonadati</taxon>
        <taxon>Pseudomonadota</taxon>
        <taxon>Alphaproteobacteria</taxon>
        <taxon>Geminicoccales</taxon>
        <taxon>Geminicoccaceae</taxon>
        <taxon>Tistrella</taxon>
    </lineage>
</organism>
<evidence type="ECO:0000259" key="2">
    <source>
        <dbReference type="Pfam" id="PF03787"/>
    </source>
</evidence>
<dbReference type="GeneID" id="97240660"/>
<proteinExistence type="predicted"/>
<sequence length="290" mass="31379">MTHLMLGMLAETFLHPGTGQTDGAIDLRVARESVTRHPFIPGSGMKGALKAHFRDRPPAAWQPDDLANVFGLEDRAGGVLISDARLLLLPVRSLSAPYLWLTCPLILERLVRDRSRSGFEARPLSVALQALAAPGPGEVLMNDVARHDRIFLEDRLFSVAGAVPPDVVSTFEALFHGDAARTASRLFRQLCIVSDDDFAWAADNALPVAAHNSLAEGTKASRNLWYEENLPPDTLLYATLSARGGDDAVFKTLRRAVMDDAACAWLRIGASETAGLGWVGCRWLAKGAAT</sequence>
<comment type="caution">
    <text evidence="3">The sequence shown here is derived from an EMBL/GenBank/DDBJ whole genome shotgun (WGS) entry which is preliminary data.</text>
</comment>
<dbReference type="RefSeq" id="WP_062764764.1">
    <property type="nucleotide sequence ID" value="NZ_CP121045.1"/>
</dbReference>
<gene>
    <name evidence="3" type="ORF">AUP44_06250</name>
</gene>
<dbReference type="GO" id="GO:0051607">
    <property type="term" value="P:defense response to virus"/>
    <property type="evidence" value="ECO:0007669"/>
    <property type="project" value="UniProtKB-KW"/>
</dbReference>
<dbReference type="Proteomes" id="UP000075787">
    <property type="component" value="Unassembled WGS sequence"/>
</dbReference>
<name>A0A162KTU9_9PROT</name>
<evidence type="ECO:0000256" key="1">
    <source>
        <dbReference type="ARBA" id="ARBA00023118"/>
    </source>
</evidence>
<evidence type="ECO:0000313" key="3">
    <source>
        <dbReference type="EMBL" id="KYO52078.1"/>
    </source>
</evidence>
<dbReference type="PANTHER" id="PTHR36700:SF1">
    <property type="entry name" value="CRISPR SYSTEM CMR SUBUNIT CMR4"/>
    <property type="match status" value="1"/>
</dbReference>
<accession>A0A162KTU9</accession>
<dbReference type="EMBL" id="LPZR01000163">
    <property type="protein sequence ID" value="KYO52078.1"/>
    <property type="molecule type" value="Genomic_DNA"/>
</dbReference>
<protein>
    <recommendedName>
        <fullName evidence="2">CRISPR type III-associated protein domain-containing protein</fullName>
    </recommendedName>
</protein>
<keyword evidence="1" id="KW-0051">Antiviral defense</keyword>
<dbReference type="NCBIfam" id="TIGR02580">
    <property type="entry name" value="cas_RAMP_Cmr4"/>
    <property type="match status" value="1"/>
</dbReference>
<dbReference type="AlphaFoldDB" id="A0A162KTU9"/>
<dbReference type="InterPro" id="IPR005537">
    <property type="entry name" value="RAMP_III_fam"/>
</dbReference>
<reference evidence="3 4" key="1">
    <citation type="submission" date="2015-12" db="EMBL/GenBank/DDBJ databases">
        <title>Genome sequence of Tistrella mobilis MCCC 1A02139.</title>
        <authorList>
            <person name="Lu L."/>
            <person name="Lai Q."/>
            <person name="Shao Z."/>
            <person name="Qian P."/>
        </authorList>
    </citation>
    <scope>NUCLEOTIDE SEQUENCE [LARGE SCALE GENOMIC DNA]</scope>
    <source>
        <strain evidence="3 4">MCCC 1A02139</strain>
    </source>
</reference>
<dbReference type="OrthoDB" id="9789361at2"/>
<dbReference type="Pfam" id="PF03787">
    <property type="entry name" value="RAMPs"/>
    <property type="match status" value="1"/>
</dbReference>
<dbReference type="InterPro" id="IPR013410">
    <property type="entry name" value="CRISPR-assoc_RAMP_Cmr4"/>
</dbReference>